<sequence>MANFLFVLRSNDFEKATRCFQFAKIAHSKGHQVNLFLIDGGVDWAVKEKDGSQQTTTGDCVNDYLPYLVENEVQTGVCTPAQKTGSWMKLNSIPIWPWMAAPPYRHGGRGKGFQFLNFSDPMKLRQIEFHGQSGFPLHLHQLVKEYNYAESSHNSGRYKPRF</sequence>
<gene>
    <name evidence="1" type="ORF">DGMP_02470</name>
</gene>
<protein>
    <submittedName>
        <fullName evidence="1">Uncharacterized protein</fullName>
    </submittedName>
</protein>
<dbReference type="RefSeq" id="WP_228855767.1">
    <property type="nucleotide sequence ID" value="NZ_AP024086.1"/>
</dbReference>
<dbReference type="Proteomes" id="UP000826725">
    <property type="component" value="Chromosome"/>
</dbReference>
<name>A0A8D5JG28_9BACT</name>
<dbReference type="Pfam" id="PF02635">
    <property type="entry name" value="DsrE"/>
    <property type="match status" value="1"/>
</dbReference>
<keyword evidence="2" id="KW-1185">Reference proteome</keyword>
<evidence type="ECO:0000313" key="1">
    <source>
        <dbReference type="EMBL" id="BCL59554.1"/>
    </source>
</evidence>
<dbReference type="InterPro" id="IPR003787">
    <property type="entry name" value="Sulphur_relay_DsrE/F-like"/>
</dbReference>
<dbReference type="EMBL" id="AP024086">
    <property type="protein sequence ID" value="BCL59554.1"/>
    <property type="molecule type" value="Genomic_DNA"/>
</dbReference>
<accession>A0A8D5JG28</accession>
<dbReference type="KEGG" id="dbk:DGMP_02470"/>
<organism evidence="1 2">
    <name type="scientific">Desulfomarina profundi</name>
    <dbReference type="NCBI Taxonomy" id="2772557"/>
    <lineage>
        <taxon>Bacteria</taxon>
        <taxon>Pseudomonadati</taxon>
        <taxon>Thermodesulfobacteriota</taxon>
        <taxon>Desulfobulbia</taxon>
        <taxon>Desulfobulbales</taxon>
        <taxon>Desulfobulbaceae</taxon>
        <taxon>Desulfomarina</taxon>
    </lineage>
</organism>
<proteinExistence type="predicted"/>
<evidence type="ECO:0000313" key="2">
    <source>
        <dbReference type="Proteomes" id="UP000826725"/>
    </source>
</evidence>
<reference evidence="1" key="1">
    <citation type="submission" date="2020-09" db="EMBL/GenBank/DDBJ databases">
        <title>Desulfogranum mesoprofundum gen. nov., sp. nov., a novel mesophilic, sulfate-reducing chemolithoautotroph isolated from a deep-sea hydrothermal vent chimney in the Suiyo Seamount.</title>
        <authorList>
            <person name="Hashimoto Y."/>
            <person name="Nakagawa S."/>
        </authorList>
    </citation>
    <scope>NUCLEOTIDE SEQUENCE</scope>
    <source>
        <strain evidence="1">KT2</strain>
    </source>
</reference>
<dbReference type="AlphaFoldDB" id="A0A8D5JG28"/>